<reference evidence="2 3" key="1">
    <citation type="submission" date="2022-11" db="EMBL/GenBank/DDBJ databases">
        <title>Minimal conservation of predation-associated metabolite biosynthetic gene clusters underscores biosynthetic potential of Myxococcota including descriptions for ten novel species: Archangium lansinium sp. nov., Myxococcus landrumus sp. nov., Nannocystis bai.</title>
        <authorList>
            <person name="Ahearne A."/>
            <person name="Stevens C."/>
            <person name="Dowd S."/>
        </authorList>
    </citation>
    <scope>NUCLEOTIDE SEQUENCE [LARGE SCALE GENOMIC DNA]</scope>
    <source>
        <strain evidence="2 3">NCWAL01</strain>
    </source>
</reference>
<protein>
    <submittedName>
        <fullName evidence="2">DUF2381 family protein</fullName>
    </submittedName>
</protein>
<evidence type="ECO:0000256" key="1">
    <source>
        <dbReference type="SAM" id="SignalP"/>
    </source>
</evidence>
<comment type="caution">
    <text evidence="2">The sequence shown here is derived from an EMBL/GenBank/DDBJ whole genome shotgun (WGS) entry which is preliminary data.</text>
</comment>
<name>A0ABT5DAN8_9BACT</name>
<proteinExistence type="predicted"/>
<keyword evidence="3" id="KW-1185">Reference proteome</keyword>
<accession>A0ABT5DAN8</accession>
<gene>
    <name evidence="2" type="ORF">POL68_12835</name>
</gene>
<evidence type="ECO:0000313" key="2">
    <source>
        <dbReference type="EMBL" id="MDC0709351.1"/>
    </source>
</evidence>
<dbReference type="RefSeq" id="WP_272137840.1">
    <property type="nucleotide sequence ID" value="NZ_JAQNDM010000002.1"/>
</dbReference>
<dbReference type="NCBIfam" id="TIGR02268">
    <property type="entry name" value="Myxococcus xanthus paralogous family TIGR02268"/>
    <property type="match status" value="1"/>
</dbReference>
<dbReference type="EMBL" id="JAQNDM010000002">
    <property type="protein sequence ID" value="MDC0709351.1"/>
    <property type="molecule type" value="Genomic_DNA"/>
</dbReference>
<evidence type="ECO:0000313" key="3">
    <source>
        <dbReference type="Proteomes" id="UP001221838"/>
    </source>
</evidence>
<feature type="signal peptide" evidence="1">
    <location>
        <begin position="1"/>
        <end position="24"/>
    </location>
</feature>
<dbReference type="Proteomes" id="UP001221838">
    <property type="component" value="Unassembled WGS sequence"/>
</dbReference>
<dbReference type="InterPro" id="IPR011754">
    <property type="entry name" value="Mxa_paralog_2268"/>
</dbReference>
<organism evidence="2 3">
    <name type="scientific">Stigmatella ashevillensis</name>
    <dbReference type="NCBI Taxonomy" id="2995309"/>
    <lineage>
        <taxon>Bacteria</taxon>
        <taxon>Pseudomonadati</taxon>
        <taxon>Myxococcota</taxon>
        <taxon>Myxococcia</taxon>
        <taxon>Myxococcales</taxon>
        <taxon>Cystobacterineae</taxon>
        <taxon>Archangiaceae</taxon>
        <taxon>Stigmatella</taxon>
    </lineage>
</organism>
<feature type="chain" id="PRO_5045840337" evidence="1">
    <location>
        <begin position="25"/>
        <end position="304"/>
    </location>
</feature>
<dbReference type="Pfam" id="PF09544">
    <property type="entry name" value="DUF2381"/>
    <property type="match status" value="1"/>
</dbReference>
<sequence length="304" mass="32840">MLHPCIFPFALAALLMGLPAAAQAAHGGLSTTRSIVLSDKEGESPLLYLAPGTFTFIILDAPILRESVEVEDRARFARVDPADQAITLALRAPLAPTERLTLRFTYREGSPSSAVFLLTGQPGEADTVVNVSRPPQTTEACRVELSVTRERCEIQNKELEALRARSQTVSPAAVALAELVDDQGMRTEDLNESCFKARGELRPTQCRALGASTWTVLVLEVSNGGAAPWAPAWAEVTPVSGGVPRRARAVLSRQASILPGEEVRVAVEVEMLERVKKEWLEAPHALRLCDAAESRCLSLSNVPL</sequence>
<keyword evidence="1" id="KW-0732">Signal</keyword>